<name>A0A1H0NLL7_MICTS</name>
<dbReference type="EMBL" id="FNJN01000003">
    <property type="protein sequence ID" value="SDO93647.1"/>
    <property type="molecule type" value="Genomic_DNA"/>
</dbReference>
<organism evidence="2 3">
    <name type="scientific">Microbacterium testaceum (strain StLB037)</name>
    <dbReference type="NCBI Taxonomy" id="979556"/>
    <lineage>
        <taxon>Bacteria</taxon>
        <taxon>Bacillati</taxon>
        <taxon>Actinomycetota</taxon>
        <taxon>Actinomycetes</taxon>
        <taxon>Micrococcales</taxon>
        <taxon>Microbacteriaceae</taxon>
        <taxon>Microbacterium</taxon>
    </lineage>
</organism>
<sequence>MVHAAGYVPDPRRSDRPQPPGVSSTQPPPNFA</sequence>
<accession>A0A1H0NLL7</accession>
<evidence type="ECO:0000313" key="3">
    <source>
        <dbReference type="Proteomes" id="UP000186456"/>
    </source>
</evidence>
<dbReference type="AlphaFoldDB" id="A0A1H0NLL7"/>
<protein>
    <submittedName>
        <fullName evidence="2">Uncharacterized protein</fullName>
    </submittedName>
</protein>
<reference evidence="2 3" key="1">
    <citation type="submission" date="2016-10" db="EMBL/GenBank/DDBJ databases">
        <authorList>
            <person name="de Groot N.N."/>
        </authorList>
    </citation>
    <scope>NUCLEOTIDE SEQUENCE [LARGE SCALE GENOMIC DNA]</scope>
    <source>
        <strain evidence="2 3">StLB037</strain>
    </source>
</reference>
<evidence type="ECO:0000256" key="1">
    <source>
        <dbReference type="SAM" id="MobiDB-lite"/>
    </source>
</evidence>
<evidence type="ECO:0000313" key="2">
    <source>
        <dbReference type="EMBL" id="SDO93647.1"/>
    </source>
</evidence>
<dbReference type="Proteomes" id="UP000186456">
    <property type="component" value="Unassembled WGS sequence"/>
</dbReference>
<proteinExistence type="predicted"/>
<gene>
    <name evidence="2" type="ORF">SAMN04487788_1415</name>
</gene>
<feature type="region of interest" description="Disordered" evidence="1">
    <location>
        <begin position="1"/>
        <end position="32"/>
    </location>
</feature>